<evidence type="ECO:0000256" key="3">
    <source>
        <dbReference type="ARBA" id="ARBA00022643"/>
    </source>
</evidence>
<protein>
    <submittedName>
        <fullName evidence="7">Alpha-hydroxy acid oxidase</fullName>
        <ecNumber evidence="7">1.-.-.-</ecNumber>
    </submittedName>
</protein>
<dbReference type="PIRSF" id="PIRSF000138">
    <property type="entry name" value="Al-hdrx_acd_dh"/>
    <property type="match status" value="1"/>
</dbReference>
<dbReference type="InterPro" id="IPR008259">
    <property type="entry name" value="FMN_hydac_DH_AS"/>
</dbReference>
<name>A0ABT8AET7_9PROT</name>
<dbReference type="EC" id="1.-.-.-" evidence="7"/>
<evidence type="ECO:0000256" key="2">
    <source>
        <dbReference type="ARBA" id="ARBA00022630"/>
    </source>
</evidence>
<dbReference type="GO" id="GO:0016491">
    <property type="term" value="F:oxidoreductase activity"/>
    <property type="evidence" value="ECO:0007669"/>
    <property type="project" value="UniProtKB-KW"/>
</dbReference>
<sequence>MSAASVATVPPGPEVPPGLRRFLALDDFEAAARRHLPRMLYGFVSGAAETDAALRDNRAAFQELGFVPRVLADVSARQTGTALLGRRYAAPFGIAPMGASALSAYRGDLVFARAAAAAGIPMILSASSLIRLEEVRAEGPTAWYQAYLPGEAPRIEALVDRVAAAGYDTFVLTADVPVSANRENNVRNGYSLPLKPNLRLAWEGISHPRWLFGTALRTLKNHGMPHFENMDATRGPPVLSANLIRKIGRRDGLSWEHLALIRARWRGPLLVKGLLSPEDAKIARDCGADGVIVSNHGGRQLDGAIAPLRMLPEIAAVAGGMAVILDCGIRRGTDVLKALALGAHFVFVGRPFLYAAAVGGEAGVRHAITLLWEEIHRNMAMLGITELSQLSAEYLRRVR</sequence>
<evidence type="ECO:0000256" key="4">
    <source>
        <dbReference type="ARBA" id="ARBA00023002"/>
    </source>
</evidence>
<dbReference type="PROSITE" id="PS51349">
    <property type="entry name" value="FMN_HYDROXY_ACID_DH_2"/>
    <property type="match status" value="1"/>
</dbReference>
<dbReference type="CDD" id="cd02809">
    <property type="entry name" value="alpha_hydroxyacid_oxid_FMN"/>
    <property type="match status" value="1"/>
</dbReference>
<dbReference type="SUPFAM" id="SSF51395">
    <property type="entry name" value="FMN-linked oxidoreductases"/>
    <property type="match status" value="1"/>
</dbReference>
<keyword evidence="2" id="KW-0285">Flavoprotein</keyword>
<comment type="similarity">
    <text evidence="5">Belongs to the FMN-dependent alpha-hydroxy acid dehydrogenase family.</text>
</comment>
<dbReference type="EMBL" id="JAUFPN010000206">
    <property type="protein sequence ID" value="MDN3568357.1"/>
    <property type="molecule type" value="Genomic_DNA"/>
</dbReference>
<dbReference type="RefSeq" id="WP_290320466.1">
    <property type="nucleotide sequence ID" value="NZ_JAUFPN010000206.1"/>
</dbReference>
<dbReference type="Proteomes" id="UP001529369">
    <property type="component" value="Unassembled WGS sequence"/>
</dbReference>
<dbReference type="InterPro" id="IPR037396">
    <property type="entry name" value="FMN_HAD"/>
</dbReference>
<gene>
    <name evidence="7" type="ORF">QWZ14_28595</name>
</gene>
<comment type="caution">
    <text evidence="7">The sequence shown here is derived from an EMBL/GenBank/DDBJ whole genome shotgun (WGS) entry which is preliminary data.</text>
</comment>
<evidence type="ECO:0000256" key="5">
    <source>
        <dbReference type="ARBA" id="ARBA00024042"/>
    </source>
</evidence>
<comment type="cofactor">
    <cofactor evidence="1">
        <name>FMN</name>
        <dbReference type="ChEBI" id="CHEBI:58210"/>
    </cofactor>
</comment>
<dbReference type="InterPro" id="IPR013785">
    <property type="entry name" value="Aldolase_TIM"/>
</dbReference>
<proteinExistence type="inferred from homology"/>
<accession>A0ABT8AET7</accession>
<dbReference type="PANTHER" id="PTHR10578:SF107">
    <property type="entry name" value="2-HYDROXYACID OXIDASE 1"/>
    <property type="match status" value="1"/>
</dbReference>
<evidence type="ECO:0000259" key="6">
    <source>
        <dbReference type="PROSITE" id="PS51349"/>
    </source>
</evidence>
<feature type="domain" description="FMN hydroxy acid dehydrogenase" evidence="6">
    <location>
        <begin position="17"/>
        <end position="399"/>
    </location>
</feature>
<dbReference type="Pfam" id="PF01070">
    <property type="entry name" value="FMN_dh"/>
    <property type="match status" value="1"/>
</dbReference>
<dbReference type="PANTHER" id="PTHR10578">
    <property type="entry name" value="S -2-HYDROXY-ACID OXIDASE-RELATED"/>
    <property type="match status" value="1"/>
</dbReference>
<dbReference type="PROSITE" id="PS00557">
    <property type="entry name" value="FMN_HYDROXY_ACID_DH_1"/>
    <property type="match status" value="1"/>
</dbReference>
<keyword evidence="4 7" id="KW-0560">Oxidoreductase</keyword>
<evidence type="ECO:0000313" key="8">
    <source>
        <dbReference type="Proteomes" id="UP001529369"/>
    </source>
</evidence>
<organism evidence="7 8">
    <name type="scientific">Paeniroseomonas aquatica</name>
    <dbReference type="NCBI Taxonomy" id="373043"/>
    <lineage>
        <taxon>Bacteria</taxon>
        <taxon>Pseudomonadati</taxon>
        <taxon>Pseudomonadota</taxon>
        <taxon>Alphaproteobacteria</taxon>
        <taxon>Acetobacterales</taxon>
        <taxon>Acetobacteraceae</taxon>
        <taxon>Paeniroseomonas</taxon>
    </lineage>
</organism>
<keyword evidence="8" id="KW-1185">Reference proteome</keyword>
<dbReference type="InterPro" id="IPR012133">
    <property type="entry name" value="Alpha-hydoxy_acid_DH_FMN"/>
</dbReference>
<dbReference type="InterPro" id="IPR000262">
    <property type="entry name" value="FMN-dep_DH"/>
</dbReference>
<evidence type="ECO:0000313" key="7">
    <source>
        <dbReference type="EMBL" id="MDN3568357.1"/>
    </source>
</evidence>
<dbReference type="Gene3D" id="3.20.20.70">
    <property type="entry name" value="Aldolase class I"/>
    <property type="match status" value="1"/>
</dbReference>
<keyword evidence="3" id="KW-0288">FMN</keyword>
<reference evidence="8" key="1">
    <citation type="journal article" date="2019" name="Int. J. Syst. Evol. Microbiol.">
        <title>The Global Catalogue of Microorganisms (GCM) 10K type strain sequencing project: providing services to taxonomists for standard genome sequencing and annotation.</title>
        <authorList>
            <consortium name="The Broad Institute Genomics Platform"/>
            <consortium name="The Broad Institute Genome Sequencing Center for Infectious Disease"/>
            <person name="Wu L."/>
            <person name="Ma J."/>
        </authorList>
    </citation>
    <scope>NUCLEOTIDE SEQUENCE [LARGE SCALE GENOMIC DNA]</scope>
    <source>
        <strain evidence="8">CECT 7131</strain>
    </source>
</reference>
<evidence type="ECO:0000256" key="1">
    <source>
        <dbReference type="ARBA" id="ARBA00001917"/>
    </source>
</evidence>